<evidence type="ECO:0000259" key="3">
    <source>
        <dbReference type="PROSITE" id="PS51782"/>
    </source>
</evidence>
<sequence>MRVLRGMASLAVLVLGLVGGPIVLMTTAQMVAPRRLLQPEVWLRPDDGTVLLTVLWVAGWLMWAMFAALVVTEALGIGTSRRGWLRGPRMLVASLLMSVLALAPHQQAQAAPPPQHGISDAVPRREAPPEREVFVMHTVERGESLWTIAEQHYGDGGQWRRIAEANPLLADPDGLEIGQELRIPGIHRLDEAPVAVASTPGPTPPTPDPDLPQADAAEVPGTPEDLTSRNPITVAPSDVGLDVIDPVELEAARNASDPDATGVGDGPVQQAALLLAGAHVGLLASTGLAALWRRRREVQLATRPLGRRITHPPEEADDLVAVRDPESVAALDLVLRAVGAWCGVEVPGLRHVVATAEAIRLTFAGGAPPPPDWATRDGAAWVIASETAVPDAAAHNPWPALVSVGRGLGGELFIDLEADTQVLSGAEPVVAEFLDGWILDTITSPWADDLDVLVVGEHRGVDAAEVAHVRCISADELRAASADADTEPGRADAMAPAERRRRRAAGEDADRAKVLICPDPADHARLAPMAQRMGMSVVGSSTGPVRLRVEPPPDFSLLPDGTAFVARTVPAEVGTVLADAFDAVNATATDPAPWWFPTPDADHTTLPRAPQRPEPELPSNVVRIHPDRTMPRPHPPTVLESVDVNTDERIPSHPVVQLLGPVDLLGARGEVPQRARRSCVEMAAWLVEHSGATARQMSRDLFVVESTRRSNLSRLRKWLGRDDEGKAYLPEAHTGRVTLSTEVMSDWHQVQLYTFTGVNRSSTPSLISALELVRGAPLADAAPTQWQWAEVMRTDALSCIRDIGVELTARALADGDIDLARWAAGRALVAVGDDEQLLCARIRTEMRAGNHREVPRLAMRLTRQARSLNVDLHDDTITLVQEAMEGVARGSVG</sequence>
<organism evidence="4 5">
    <name type="scientific">Propioniferax innocua</name>
    <dbReference type="NCBI Taxonomy" id="1753"/>
    <lineage>
        <taxon>Bacteria</taxon>
        <taxon>Bacillati</taxon>
        <taxon>Actinomycetota</taxon>
        <taxon>Actinomycetes</taxon>
        <taxon>Propionibacteriales</taxon>
        <taxon>Propionibacteriaceae</taxon>
        <taxon>Propioniferax</taxon>
    </lineage>
</organism>
<protein>
    <submittedName>
        <fullName evidence="4">LysM domain-containing protein</fullName>
    </submittedName>
</protein>
<feature type="compositionally biased region" description="Basic and acidic residues" evidence="1">
    <location>
        <begin position="605"/>
        <end position="615"/>
    </location>
</feature>
<dbReference type="InterPro" id="IPR036779">
    <property type="entry name" value="LysM_dom_sf"/>
</dbReference>
<dbReference type="AlphaFoldDB" id="A0A542Z8D7"/>
<dbReference type="RefSeq" id="WP_170210097.1">
    <property type="nucleotide sequence ID" value="NZ_VFOR01000004.1"/>
</dbReference>
<feature type="region of interest" description="Disordered" evidence="1">
    <location>
        <begin position="107"/>
        <end position="126"/>
    </location>
</feature>
<evidence type="ECO:0000313" key="5">
    <source>
        <dbReference type="Proteomes" id="UP000316196"/>
    </source>
</evidence>
<dbReference type="EMBL" id="VFOR01000004">
    <property type="protein sequence ID" value="TQL56613.1"/>
    <property type="molecule type" value="Genomic_DNA"/>
</dbReference>
<feature type="region of interest" description="Disordered" evidence="1">
    <location>
        <begin position="605"/>
        <end position="636"/>
    </location>
</feature>
<dbReference type="PANTHER" id="PTHR34700:SF4">
    <property type="entry name" value="PHAGE-LIKE ELEMENT PBSX PROTEIN XKDP"/>
    <property type="match status" value="1"/>
</dbReference>
<dbReference type="Proteomes" id="UP000316196">
    <property type="component" value="Unassembled WGS sequence"/>
</dbReference>
<evidence type="ECO:0000313" key="4">
    <source>
        <dbReference type="EMBL" id="TQL56613.1"/>
    </source>
</evidence>
<dbReference type="Pfam" id="PF01476">
    <property type="entry name" value="LysM"/>
    <property type="match status" value="1"/>
</dbReference>
<evidence type="ECO:0000256" key="1">
    <source>
        <dbReference type="SAM" id="MobiDB-lite"/>
    </source>
</evidence>
<feature type="transmembrane region" description="Helical" evidence="2">
    <location>
        <begin position="54"/>
        <end position="75"/>
    </location>
</feature>
<keyword evidence="2" id="KW-1133">Transmembrane helix</keyword>
<dbReference type="InterPro" id="IPR018392">
    <property type="entry name" value="LysM"/>
</dbReference>
<dbReference type="PROSITE" id="PS51782">
    <property type="entry name" value="LYSM"/>
    <property type="match status" value="1"/>
</dbReference>
<keyword evidence="2" id="KW-0472">Membrane</keyword>
<dbReference type="Gene3D" id="3.10.350.10">
    <property type="entry name" value="LysM domain"/>
    <property type="match status" value="1"/>
</dbReference>
<comment type="caution">
    <text evidence="4">The sequence shown here is derived from an EMBL/GenBank/DDBJ whole genome shotgun (WGS) entry which is preliminary data.</text>
</comment>
<feature type="transmembrane region" description="Helical" evidence="2">
    <location>
        <begin position="87"/>
        <end position="105"/>
    </location>
</feature>
<feature type="region of interest" description="Disordered" evidence="1">
    <location>
        <begin position="195"/>
        <end position="234"/>
    </location>
</feature>
<dbReference type="CDD" id="cd00118">
    <property type="entry name" value="LysM"/>
    <property type="match status" value="1"/>
</dbReference>
<gene>
    <name evidence="4" type="ORF">FB460_2506</name>
</gene>
<proteinExistence type="predicted"/>
<feature type="region of interest" description="Disordered" evidence="1">
    <location>
        <begin position="481"/>
        <end position="506"/>
    </location>
</feature>
<dbReference type="SUPFAM" id="SSF54106">
    <property type="entry name" value="LysM domain"/>
    <property type="match status" value="1"/>
</dbReference>
<evidence type="ECO:0000256" key="2">
    <source>
        <dbReference type="SAM" id="Phobius"/>
    </source>
</evidence>
<feature type="domain" description="LysM" evidence="3">
    <location>
        <begin position="135"/>
        <end position="183"/>
    </location>
</feature>
<keyword evidence="5" id="KW-1185">Reference proteome</keyword>
<keyword evidence="2" id="KW-0812">Transmembrane</keyword>
<feature type="compositionally biased region" description="Pro residues" evidence="1">
    <location>
        <begin position="201"/>
        <end position="210"/>
    </location>
</feature>
<dbReference type="PANTHER" id="PTHR34700">
    <property type="entry name" value="POTASSIUM BINDING PROTEIN KBP"/>
    <property type="match status" value="1"/>
</dbReference>
<dbReference type="SMART" id="SM00257">
    <property type="entry name" value="LysM"/>
    <property type="match status" value="1"/>
</dbReference>
<reference evidence="4 5" key="1">
    <citation type="submission" date="2019-06" db="EMBL/GenBank/DDBJ databases">
        <title>Sequencing the genomes of 1000 actinobacteria strains.</title>
        <authorList>
            <person name="Klenk H.-P."/>
        </authorList>
    </citation>
    <scope>NUCLEOTIDE SEQUENCE [LARGE SCALE GENOMIC DNA]</scope>
    <source>
        <strain evidence="4 5">DSM 8251</strain>
    </source>
</reference>
<dbReference type="InterPro" id="IPR052196">
    <property type="entry name" value="Bact_Kbp"/>
</dbReference>
<name>A0A542Z8D7_9ACTN</name>
<accession>A0A542Z8D7</accession>